<reference evidence="6" key="1">
    <citation type="submission" date="2020-06" db="EMBL/GenBank/DDBJ databases">
        <title>A chromosome-scale genome assembly of Talaromyces rugulosus W13939.</title>
        <authorList>
            <person name="Wang B."/>
            <person name="Guo L."/>
            <person name="Ye K."/>
            <person name="Wang L."/>
        </authorList>
    </citation>
    <scope>NUCLEOTIDE SEQUENCE [LARGE SCALE GENOMIC DNA]</scope>
    <source>
        <strain evidence="6">W13939</strain>
    </source>
</reference>
<comment type="similarity">
    <text evidence="3">Belongs to the kynurenine formamidase family.</text>
</comment>
<dbReference type="UniPathway" id="UPA00333">
    <property type="reaction ID" value="UER00454"/>
</dbReference>
<dbReference type="PANTHER" id="PTHR48081:SF33">
    <property type="entry name" value="KYNURENINE FORMAMIDASE"/>
    <property type="match status" value="1"/>
</dbReference>
<dbReference type="PANTHER" id="PTHR48081">
    <property type="entry name" value="AB HYDROLASE SUPERFAMILY PROTEIN C4A8.06C"/>
    <property type="match status" value="1"/>
</dbReference>
<dbReference type="InterPro" id="IPR013094">
    <property type="entry name" value="AB_hydrolase_3"/>
</dbReference>
<dbReference type="InterPro" id="IPR027519">
    <property type="entry name" value="KFase_ver/fungi-typ"/>
</dbReference>
<feature type="active site" evidence="3">
    <location>
        <position position="233"/>
    </location>
</feature>
<dbReference type="HAMAP" id="MF_03014">
    <property type="entry name" value="KFase"/>
    <property type="match status" value="1"/>
</dbReference>
<feature type="domain" description="Alpha/beta hydrolase fold-3" evidence="4">
    <location>
        <begin position="36"/>
        <end position="213"/>
    </location>
</feature>
<dbReference type="GO" id="GO:0034354">
    <property type="term" value="P:'de novo' NAD+ biosynthetic process from L-tryptophan"/>
    <property type="evidence" value="ECO:0007669"/>
    <property type="project" value="UniProtKB-UniRule"/>
</dbReference>
<dbReference type="GeneID" id="55990686"/>
<keyword evidence="2 3" id="KW-0823">Tryptophan catabolism</keyword>
<dbReference type="InterPro" id="IPR050300">
    <property type="entry name" value="GDXG_lipolytic_enzyme"/>
</dbReference>
<comment type="catalytic activity">
    <reaction evidence="3">
        <text>N-formyl-L-kynurenine + H2O = L-kynurenine + formate + H(+)</text>
        <dbReference type="Rhea" id="RHEA:13009"/>
        <dbReference type="ChEBI" id="CHEBI:15377"/>
        <dbReference type="ChEBI" id="CHEBI:15378"/>
        <dbReference type="ChEBI" id="CHEBI:15740"/>
        <dbReference type="ChEBI" id="CHEBI:57959"/>
        <dbReference type="ChEBI" id="CHEBI:58629"/>
        <dbReference type="EC" id="3.5.1.9"/>
    </reaction>
</comment>
<evidence type="ECO:0000256" key="3">
    <source>
        <dbReference type="HAMAP-Rule" id="MF_03014"/>
    </source>
</evidence>
<dbReference type="Proteomes" id="UP000509510">
    <property type="component" value="Chromosome II"/>
</dbReference>
<comment type="function">
    <text evidence="3">Catalyzes the hydrolysis of N-formyl-L-kynurenine to L-kynurenine, the second step in the kynurenine pathway of tryptophan degradation. Kynurenine may be further oxidized to nicotinic acid, NAD(H) and NADP(H). Required for elimination of toxic metabolites.</text>
</comment>
<comment type="subunit">
    <text evidence="3">Homodimer.</text>
</comment>
<organism evidence="5 6">
    <name type="scientific">Talaromyces rugulosus</name>
    <name type="common">Penicillium rugulosum</name>
    <dbReference type="NCBI Taxonomy" id="121627"/>
    <lineage>
        <taxon>Eukaryota</taxon>
        <taxon>Fungi</taxon>
        <taxon>Dikarya</taxon>
        <taxon>Ascomycota</taxon>
        <taxon>Pezizomycotina</taxon>
        <taxon>Eurotiomycetes</taxon>
        <taxon>Eurotiomycetidae</taxon>
        <taxon>Eurotiales</taxon>
        <taxon>Trichocomaceae</taxon>
        <taxon>Talaromyces</taxon>
        <taxon>Talaromyces sect. Islandici</taxon>
    </lineage>
</organism>
<evidence type="ECO:0000313" key="6">
    <source>
        <dbReference type="Proteomes" id="UP000509510"/>
    </source>
</evidence>
<dbReference type="Pfam" id="PF07859">
    <property type="entry name" value="Abhydrolase_3"/>
    <property type="match status" value="1"/>
</dbReference>
<evidence type="ECO:0000259" key="4">
    <source>
        <dbReference type="Pfam" id="PF07859"/>
    </source>
</evidence>
<dbReference type="InterPro" id="IPR029058">
    <property type="entry name" value="AB_hydrolase_fold"/>
</dbReference>
<feature type="active site" description="Nucleophile" evidence="3">
    <location>
        <position position="134"/>
    </location>
</feature>
<dbReference type="KEGG" id="trg:TRUGW13939_03181"/>
<dbReference type="AlphaFoldDB" id="A0A7H8QRK2"/>
<feature type="active site" evidence="3">
    <location>
        <position position="270"/>
    </location>
</feature>
<comment type="domain">
    <text evidence="3">The main chain amide nitrogen atoms of the second glycine and its adjacent residue in the HGGXW motif define the oxyanion hole, and stabilize the oxyanion that forms during the nucleophilic attack by the catalytic serine during substrate cleavage.</text>
</comment>
<dbReference type="EC" id="3.5.1.9" evidence="3"/>
<gene>
    <name evidence="5" type="ORF">TRUGW13939_03181</name>
</gene>
<dbReference type="OrthoDB" id="420264at2759"/>
<evidence type="ECO:0000256" key="2">
    <source>
        <dbReference type="ARBA" id="ARBA00023079"/>
    </source>
</evidence>
<evidence type="ECO:0000313" key="5">
    <source>
        <dbReference type="EMBL" id="QKX56081.1"/>
    </source>
</evidence>
<protein>
    <recommendedName>
        <fullName evidence="3">Kynurenine formamidase</fullName>
        <shortName evidence="3">KFA</shortName>
        <shortName evidence="3">KFase</shortName>
        <ecNumber evidence="3">3.5.1.9</ecNumber>
    </recommendedName>
    <alternativeName>
        <fullName evidence="3">Arylformamidase</fullName>
    </alternativeName>
    <alternativeName>
        <fullName evidence="3">N-formylkynurenine formamidase</fullName>
        <shortName evidence="3">FKF</shortName>
    </alternativeName>
</protein>
<dbReference type="EMBL" id="CP055899">
    <property type="protein sequence ID" value="QKX56081.1"/>
    <property type="molecule type" value="Genomic_DNA"/>
</dbReference>
<name>A0A7H8QRK2_TALRU</name>
<keyword evidence="6" id="KW-1185">Reference proteome</keyword>
<dbReference type="SUPFAM" id="SSF53474">
    <property type="entry name" value="alpha/beta-Hydrolases"/>
    <property type="match status" value="1"/>
</dbReference>
<comment type="pathway">
    <text evidence="3">Amino-acid degradation; L-tryptophan degradation via kynurenine pathway; L-kynurenine from L-tryptophan: step 2/2.</text>
</comment>
<proteinExistence type="inferred from homology"/>
<dbReference type="GO" id="GO:0004061">
    <property type="term" value="F:arylformamidase activity"/>
    <property type="evidence" value="ECO:0007669"/>
    <property type="project" value="UniProtKB-UniRule"/>
</dbReference>
<feature type="short sequence motif" description="HGGXW" evidence="3">
    <location>
        <begin position="40"/>
        <end position="44"/>
    </location>
</feature>
<dbReference type="RefSeq" id="XP_035342259.1">
    <property type="nucleotide sequence ID" value="XM_035486366.1"/>
</dbReference>
<accession>A0A7H8QRK2</accession>
<evidence type="ECO:0000256" key="1">
    <source>
        <dbReference type="ARBA" id="ARBA00022801"/>
    </source>
</evidence>
<sequence length="294" mass="32442">MSASETFSYGPHELQRLHVSGISGAPAQTKDDRYWVIYIHGGAWRDPTILADSFKYTEAVLRQHSLVQGHVAAFASIDYRLSPHPNFPQDSNDTPESQLRAAKHPDHLQDVQAALKFLQDKYAFGEKYILIGHSCGATLAFQTVMDRVNGETLSTTRIPKPIAIVGVCGIYDLRLLRDDFKQYESVGAFIKGAYGDNEEVWDQVSPASAIDSDGVASGWSTGQVAVVASSRNDSLINPPQGLAMQETLNTWESVHSERKIIFLDDLLEDHDDVWSKGQELARTIIAAIESLVGK</sequence>
<keyword evidence="1 3" id="KW-0378">Hydrolase</keyword>
<dbReference type="GO" id="GO:0019441">
    <property type="term" value="P:L-tryptophan catabolic process to kynurenine"/>
    <property type="evidence" value="ECO:0007669"/>
    <property type="project" value="UniProtKB-UniRule"/>
</dbReference>
<dbReference type="Gene3D" id="3.40.50.1820">
    <property type="entry name" value="alpha/beta hydrolase"/>
    <property type="match status" value="1"/>
</dbReference>